<evidence type="ECO:0000313" key="2">
    <source>
        <dbReference type="EMBL" id="CAB3800310.1"/>
    </source>
</evidence>
<reference evidence="2 3" key="1">
    <citation type="submission" date="2020-04" db="EMBL/GenBank/DDBJ databases">
        <authorList>
            <person name="De Canck E."/>
        </authorList>
    </citation>
    <scope>NUCLEOTIDE SEQUENCE [LARGE SCALE GENOMIC DNA]</scope>
    <source>
        <strain evidence="2 3">LMG 28614</strain>
    </source>
</reference>
<name>A0A6S7DAT2_9BURK</name>
<organism evidence="2 3">
    <name type="scientific">Paraburkholderia ultramafica</name>
    <dbReference type="NCBI Taxonomy" id="1544867"/>
    <lineage>
        <taxon>Bacteria</taxon>
        <taxon>Pseudomonadati</taxon>
        <taxon>Pseudomonadota</taxon>
        <taxon>Betaproteobacteria</taxon>
        <taxon>Burkholderiales</taxon>
        <taxon>Burkholderiaceae</taxon>
        <taxon>Paraburkholderia</taxon>
    </lineage>
</organism>
<keyword evidence="1" id="KW-1133">Transmembrane helix</keyword>
<dbReference type="AlphaFoldDB" id="A0A6S7DAT2"/>
<accession>A0A6S7DAT2</accession>
<proteinExistence type="predicted"/>
<evidence type="ECO:0000256" key="1">
    <source>
        <dbReference type="SAM" id="Phobius"/>
    </source>
</evidence>
<gene>
    <name evidence="2" type="ORF">LMG28614_05141</name>
</gene>
<keyword evidence="3" id="KW-1185">Reference proteome</keyword>
<feature type="transmembrane region" description="Helical" evidence="1">
    <location>
        <begin position="28"/>
        <end position="48"/>
    </location>
</feature>
<protein>
    <submittedName>
        <fullName evidence="2">Uncharacterized protein</fullName>
    </submittedName>
</protein>
<dbReference type="EMBL" id="CADIKK010000028">
    <property type="protein sequence ID" value="CAB3800310.1"/>
    <property type="molecule type" value="Genomic_DNA"/>
</dbReference>
<evidence type="ECO:0000313" key="3">
    <source>
        <dbReference type="Proteomes" id="UP000494365"/>
    </source>
</evidence>
<keyword evidence="1" id="KW-0472">Membrane</keyword>
<keyword evidence="1" id="KW-0812">Transmembrane</keyword>
<dbReference type="Proteomes" id="UP000494365">
    <property type="component" value="Unassembled WGS sequence"/>
</dbReference>
<sequence>MKIAARRGQFAEPVAVVRETMGDEMDHLALVFPFSLGLRLAFTTLPAWPALSPPVATPSSRCKIP</sequence>